<reference evidence="10" key="1">
    <citation type="journal article" date="2019" name="Int. J. Syst. Evol. Microbiol.">
        <title>The Global Catalogue of Microorganisms (GCM) 10K type strain sequencing project: providing services to taxonomists for standard genome sequencing and annotation.</title>
        <authorList>
            <consortium name="The Broad Institute Genomics Platform"/>
            <consortium name="The Broad Institute Genome Sequencing Center for Infectious Disease"/>
            <person name="Wu L."/>
            <person name="Ma J."/>
        </authorList>
    </citation>
    <scope>NUCLEOTIDE SEQUENCE [LARGE SCALE GENOMIC DNA]</scope>
    <source>
        <strain evidence="10">CGMCC-1.15741</strain>
    </source>
</reference>
<keyword evidence="4" id="KW-0798">TonB box</keyword>
<evidence type="ECO:0000256" key="6">
    <source>
        <dbReference type="SAM" id="SignalP"/>
    </source>
</evidence>
<feature type="region of interest" description="Disordered" evidence="5">
    <location>
        <begin position="27"/>
        <end position="49"/>
    </location>
</feature>
<feature type="chain" id="PRO_5047304477" evidence="6">
    <location>
        <begin position="27"/>
        <end position="891"/>
    </location>
</feature>
<dbReference type="Pfam" id="PF07715">
    <property type="entry name" value="Plug"/>
    <property type="match status" value="1"/>
</dbReference>
<dbReference type="PANTHER" id="PTHR40980">
    <property type="entry name" value="PLUG DOMAIN-CONTAINING PROTEIN"/>
    <property type="match status" value="1"/>
</dbReference>
<comment type="similarity">
    <text evidence="4">Belongs to the TonB-dependent receptor family.</text>
</comment>
<gene>
    <name evidence="9" type="ORF">ACFQDM_04965</name>
</gene>
<dbReference type="Gene3D" id="2.170.130.10">
    <property type="entry name" value="TonB-dependent receptor, plug domain"/>
    <property type="match status" value="1"/>
</dbReference>
<feature type="domain" description="TonB-dependent receptor plug" evidence="8">
    <location>
        <begin position="65"/>
        <end position="160"/>
    </location>
</feature>
<evidence type="ECO:0000256" key="3">
    <source>
        <dbReference type="ARBA" id="ARBA00023237"/>
    </source>
</evidence>
<protein>
    <submittedName>
        <fullName evidence="9">TonB-dependent receptor domain-containing protein</fullName>
    </submittedName>
</protein>
<evidence type="ECO:0000256" key="2">
    <source>
        <dbReference type="ARBA" id="ARBA00023136"/>
    </source>
</evidence>
<dbReference type="InterPro" id="IPR012910">
    <property type="entry name" value="Plug_dom"/>
</dbReference>
<evidence type="ECO:0000256" key="4">
    <source>
        <dbReference type="RuleBase" id="RU003357"/>
    </source>
</evidence>
<dbReference type="Proteomes" id="UP001596303">
    <property type="component" value="Unassembled WGS sequence"/>
</dbReference>
<keyword evidence="3" id="KW-0998">Cell outer membrane</keyword>
<feature type="signal peptide" evidence="6">
    <location>
        <begin position="1"/>
        <end position="26"/>
    </location>
</feature>
<comment type="subcellular location">
    <subcellularLocation>
        <location evidence="1 4">Cell outer membrane</location>
    </subcellularLocation>
</comment>
<organism evidence="9 10">
    <name type="scientific">Ponticaulis profundi</name>
    <dbReference type="NCBI Taxonomy" id="2665222"/>
    <lineage>
        <taxon>Bacteria</taxon>
        <taxon>Pseudomonadati</taxon>
        <taxon>Pseudomonadota</taxon>
        <taxon>Alphaproteobacteria</taxon>
        <taxon>Hyphomonadales</taxon>
        <taxon>Hyphomonadaceae</taxon>
        <taxon>Ponticaulis</taxon>
    </lineage>
</organism>
<evidence type="ECO:0000256" key="5">
    <source>
        <dbReference type="SAM" id="MobiDB-lite"/>
    </source>
</evidence>
<keyword evidence="2 4" id="KW-0472">Membrane</keyword>
<feature type="domain" description="TonB-dependent receptor-like beta-barrel" evidence="7">
    <location>
        <begin position="371"/>
        <end position="790"/>
    </location>
</feature>
<feature type="region of interest" description="Disordered" evidence="5">
    <location>
        <begin position="288"/>
        <end position="313"/>
    </location>
</feature>
<dbReference type="InterPro" id="IPR036942">
    <property type="entry name" value="Beta-barrel_TonB_sf"/>
</dbReference>
<dbReference type="PANTHER" id="PTHR40980:SF5">
    <property type="entry name" value="TONB-DEPENDENT RECEPTOR"/>
    <property type="match status" value="1"/>
</dbReference>
<evidence type="ECO:0000259" key="7">
    <source>
        <dbReference type="Pfam" id="PF00593"/>
    </source>
</evidence>
<dbReference type="InterPro" id="IPR000531">
    <property type="entry name" value="Beta-barrel_TonB"/>
</dbReference>
<dbReference type="Gene3D" id="2.40.170.20">
    <property type="entry name" value="TonB-dependent receptor, beta-barrel domain"/>
    <property type="match status" value="1"/>
</dbReference>
<dbReference type="EMBL" id="JBHSSW010000004">
    <property type="protein sequence ID" value="MFC6197416.1"/>
    <property type="molecule type" value="Genomic_DNA"/>
</dbReference>
<dbReference type="Pfam" id="PF00593">
    <property type="entry name" value="TonB_dep_Rec_b-barrel"/>
    <property type="match status" value="1"/>
</dbReference>
<proteinExistence type="inferred from homology"/>
<dbReference type="SUPFAM" id="SSF56935">
    <property type="entry name" value="Porins"/>
    <property type="match status" value="1"/>
</dbReference>
<accession>A0ABW1S6V8</accession>
<evidence type="ECO:0000256" key="1">
    <source>
        <dbReference type="ARBA" id="ARBA00004442"/>
    </source>
</evidence>
<evidence type="ECO:0000259" key="8">
    <source>
        <dbReference type="Pfam" id="PF07715"/>
    </source>
</evidence>
<dbReference type="InterPro" id="IPR037066">
    <property type="entry name" value="Plug_dom_sf"/>
</dbReference>
<keyword evidence="9" id="KW-0675">Receptor</keyword>
<name>A0ABW1S6V8_9PROT</name>
<keyword evidence="10" id="KW-1185">Reference proteome</keyword>
<feature type="compositionally biased region" description="Low complexity" evidence="5">
    <location>
        <begin position="27"/>
        <end position="40"/>
    </location>
</feature>
<evidence type="ECO:0000313" key="10">
    <source>
        <dbReference type="Proteomes" id="UP001596303"/>
    </source>
</evidence>
<sequence>MLTRSTPVRILLLTSASLLCFSPGFAQEGQVPEQPPVQDEPAGESEDQRTMETVQVRYRFIPDEKRSTSEVSSLLDAGDFDLQGDSDAAAALRRVAGVATADDKFVYVRGLNERYSSATLNGSPLPSPAPLRRVAPLDLFPTSALDGILVQKTYSPNLPGEFGGGLVDIRTKGIPDDRFLEVSVSVGGDTETSLQSGLLYDGSDTDIFGYDDGARELPNFDISNENYEFGRALTDNSSLLVMQSGDVGLNWSGGLTGGNSYDITPDIELGVLGSIGYSNDWSTRQGIRGQAVRPSANSPEIEAEEQRERYSTQNTVGTNALAVIGLNLYDNHELKFTALGTRSSEKEARTVIGETEEDAGVFRDDSLEWFERQLWTTQIAGEHNFPELMDLKVNWRGSYSEALRDAPFQLSNRYREANDGSFVLSSSPAANRIQYSRVDDDTTDFGIDFELPLAFSGDYFSEINLKGGYAYVENDRYANVRIFDVTGVGGLANTDGIRLDYIYSALFNGGPGVIQETGGIQFPEAYIATLEVDAAYFQVDTQITPFMRAALGGRFESALQAVDTVTIDGPSENNFVEACIERQADQSCDNKEDFLPAATLTFTPFQDFQLRFGYSETLTRPQFRELAPTQFVNTETDVSFVGNPFLQNAEIKNYDLRAEYYFDRGQFLTVGAFYKDMTNPIEEVLVNIGNVTNTSFLNVPSAKLYGAEIEYEQIVPVYNWTDWGFFSDRDLTVKANYTWSDSEIDANGTTFVNGGTPTAPVISEVNAAGRVSDGRRLQGQSEHLVNLQIGLSDSNSGSELNLLFNYASERIRSGESLSDGLPAIVEEPPITFDLVYNRPFEIAGTSFEFSFNAENLFGDGYEAYQQGGGVTVPVDTYDLGPSISFGLKKEF</sequence>
<dbReference type="RefSeq" id="WP_377376264.1">
    <property type="nucleotide sequence ID" value="NZ_JBHSSW010000004.1"/>
</dbReference>
<evidence type="ECO:0000313" key="9">
    <source>
        <dbReference type="EMBL" id="MFC6197416.1"/>
    </source>
</evidence>
<comment type="caution">
    <text evidence="9">The sequence shown here is derived from an EMBL/GenBank/DDBJ whole genome shotgun (WGS) entry which is preliminary data.</text>
</comment>
<keyword evidence="6" id="KW-0732">Signal</keyword>